<dbReference type="Proteomes" id="UP001169764">
    <property type="component" value="Unassembled WGS sequence"/>
</dbReference>
<organism evidence="1 2">
    <name type="scientific">Sphingomonas natans</name>
    <dbReference type="NCBI Taxonomy" id="3063330"/>
    <lineage>
        <taxon>Bacteria</taxon>
        <taxon>Pseudomonadati</taxon>
        <taxon>Pseudomonadota</taxon>
        <taxon>Alphaproteobacteria</taxon>
        <taxon>Sphingomonadales</taxon>
        <taxon>Sphingomonadaceae</taxon>
        <taxon>Sphingomonas</taxon>
    </lineage>
</organism>
<dbReference type="EMBL" id="JAUOTP010000010">
    <property type="protein sequence ID" value="MDO6416423.1"/>
    <property type="molecule type" value="Genomic_DNA"/>
</dbReference>
<comment type="caution">
    <text evidence="1">The sequence shown here is derived from an EMBL/GenBank/DDBJ whole genome shotgun (WGS) entry which is preliminary data.</text>
</comment>
<evidence type="ECO:0000313" key="2">
    <source>
        <dbReference type="Proteomes" id="UP001169764"/>
    </source>
</evidence>
<protein>
    <submittedName>
        <fullName evidence="1">RecX family transcriptional regulator</fullName>
    </submittedName>
</protein>
<sequence>MDAGRLESLALRYVGKYATTRAKLRDYLLRKLREAEWQGPVAADIEGLVERISTLGYVDDRAFAVQRGAALERRGYGARRIGLAFRAAGIEAEDGDEALATAREGALEAALALARRRRLGPFASVPPDRPGRERAIATLVRAGHDPALARRIVSSAPDELPVEWP</sequence>
<proteinExistence type="predicted"/>
<evidence type="ECO:0000313" key="1">
    <source>
        <dbReference type="EMBL" id="MDO6416423.1"/>
    </source>
</evidence>
<accession>A0ABT8YDK1</accession>
<name>A0ABT8YDK1_9SPHN</name>
<gene>
    <name evidence="1" type="ORF">Q4F19_18715</name>
</gene>
<reference evidence="1" key="1">
    <citation type="submission" date="2023-07" db="EMBL/GenBank/DDBJ databases">
        <authorList>
            <person name="Kim M."/>
        </authorList>
    </citation>
    <scope>NUCLEOTIDE SEQUENCE</scope>
    <source>
        <strain evidence="1">BIUV-7</strain>
    </source>
</reference>
<keyword evidence="2" id="KW-1185">Reference proteome</keyword>